<evidence type="ECO:0000313" key="3">
    <source>
        <dbReference type="Proteomes" id="UP001215598"/>
    </source>
</evidence>
<evidence type="ECO:0000256" key="1">
    <source>
        <dbReference type="SAM" id="Phobius"/>
    </source>
</evidence>
<sequence length="510" mass="56957">MAIRNSPTRRDAILVFVGAACMHLFTVFFLHESAPPEILIDPGVREVYPPDPPPPVYRTRTLTTTLVEPTTVTTTFVAQPTAGPVSSSPLDLALQLPATSLVAHAPGWTLFKNLYMSNGTFFIVSDTPSDFPEIRLMTSHPATAENTPENIALLWSIVSAAEAQHRWGDDVRNGRENRVLSVDGNTVLVNEPTQFLRHFYHLVAELFFGVQAFWHGAFSASSTDTDREYMLGPHPAPPPIHRVIFARSNADGWRDGPGFNAYFMRAGDWEDRVTITSSGDRAWHFPLLLLTDRSASHRGEICGSQTQRIAAEAFEAMRKKNQLVGIRVGGWWEPVRHAMLRFAGADLNPPENTEQVVLSSDVREGDPRLPMPSKIVITYISRQDAGNRKLRPESHEGLVSALQELVRRKGNAWELNIMQAEKMTKDDQLRVIGRTTVHGNGLTHLVMMQPTRVSTVIEMFYPGGFAHDYQWTTRALGMKHFAVWNDQGNSIPVDGRAVAQLIEDRVEGRL</sequence>
<dbReference type="EMBL" id="JARKIB010000002">
    <property type="protein sequence ID" value="KAJ7784487.1"/>
    <property type="molecule type" value="Genomic_DNA"/>
</dbReference>
<protein>
    <submittedName>
        <fullName evidence="2">Uncharacterized protein</fullName>
    </submittedName>
</protein>
<keyword evidence="3" id="KW-1185">Reference proteome</keyword>
<comment type="caution">
    <text evidence="2">The sequence shown here is derived from an EMBL/GenBank/DDBJ whole genome shotgun (WGS) entry which is preliminary data.</text>
</comment>
<organism evidence="2 3">
    <name type="scientific">Mycena metata</name>
    <dbReference type="NCBI Taxonomy" id="1033252"/>
    <lineage>
        <taxon>Eukaryota</taxon>
        <taxon>Fungi</taxon>
        <taxon>Dikarya</taxon>
        <taxon>Basidiomycota</taxon>
        <taxon>Agaricomycotina</taxon>
        <taxon>Agaricomycetes</taxon>
        <taxon>Agaricomycetidae</taxon>
        <taxon>Agaricales</taxon>
        <taxon>Marasmiineae</taxon>
        <taxon>Mycenaceae</taxon>
        <taxon>Mycena</taxon>
    </lineage>
</organism>
<keyword evidence="1" id="KW-0472">Membrane</keyword>
<name>A0AAD7KGY3_9AGAR</name>
<keyword evidence="1" id="KW-0812">Transmembrane</keyword>
<accession>A0AAD7KGY3</accession>
<keyword evidence="1" id="KW-1133">Transmembrane helix</keyword>
<feature type="transmembrane region" description="Helical" evidence="1">
    <location>
        <begin position="12"/>
        <end position="30"/>
    </location>
</feature>
<dbReference type="Proteomes" id="UP001215598">
    <property type="component" value="Unassembled WGS sequence"/>
</dbReference>
<gene>
    <name evidence="2" type="ORF">B0H16DRAFT_1492686</name>
</gene>
<evidence type="ECO:0000313" key="2">
    <source>
        <dbReference type="EMBL" id="KAJ7784487.1"/>
    </source>
</evidence>
<dbReference type="AlphaFoldDB" id="A0AAD7KGY3"/>
<proteinExistence type="predicted"/>
<reference evidence="2" key="1">
    <citation type="submission" date="2023-03" db="EMBL/GenBank/DDBJ databases">
        <title>Massive genome expansion in bonnet fungi (Mycena s.s.) driven by repeated elements and novel gene families across ecological guilds.</title>
        <authorList>
            <consortium name="Lawrence Berkeley National Laboratory"/>
            <person name="Harder C.B."/>
            <person name="Miyauchi S."/>
            <person name="Viragh M."/>
            <person name="Kuo A."/>
            <person name="Thoen E."/>
            <person name="Andreopoulos B."/>
            <person name="Lu D."/>
            <person name="Skrede I."/>
            <person name="Drula E."/>
            <person name="Henrissat B."/>
            <person name="Morin E."/>
            <person name="Kohler A."/>
            <person name="Barry K."/>
            <person name="LaButti K."/>
            <person name="Morin E."/>
            <person name="Salamov A."/>
            <person name="Lipzen A."/>
            <person name="Mereny Z."/>
            <person name="Hegedus B."/>
            <person name="Baldrian P."/>
            <person name="Stursova M."/>
            <person name="Weitz H."/>
            <person name="Taylor A."/>
            <person name="Grigoriev I.V."/>
            <person name="Nagy L.G."/>
            <person name="Martin F."/>
            <person name="Kauserud H."/>
        </authorList>
    </citation>
    <scope>NUCLEOTIDE SEQUENCE</scope>
    <source>
        <strain evidence="2">CBHHK182m</strain>
    </source>
</reference>